<comment type="caution">
    <text evidence="1">The sequence shown here is derived from an EMBL/GenBank/DDBJ whole genome shotgun (WGS) entry which is preliminary data.</text>
</comment>
<protein>
    <submittedName>
        <fullName evidence="1">Uncharacterized protein</fullName>
    </submittedName>
</protein>
<evidence type="ECO:0000313" key="1">
    <source>
        <dbReference type="EMBL" id="KAA6330166.1"/>
    </source>
</evidence>
<dbReference type="EMBL" id="SNRW01042899">
    <property type="protein sequence ID" value="KAA6330166.1"/>
    <property type="molecule type" value="Genomic_DNA"/>
</dbReference>
<name>A0A5J4R840_9EUKA</name>
<organism evidence="1 2">
    <name type="scientific">Streblomastix strix</name>
    <dbReference type="NCBI Taxonomy" id="222440"/>
    <lineage>
        <taxon>Eukaryota</taxon>
        <taxon>Metamonada</taxon>
        <taxon>Preaxostyla</taxon>
        <taxon>Oxymonadida</taxon>
        <taxon>Streblomastigidae</taxon>
        <taxon>Streblomastix</taxon>
    </lineage>
</organism>
<feature type="non-terminal residue" evidence="1">
    <location>
        <position position="52"/>
    </location>
</feature>
<gene>
    <name evidence="1" type="ORF">EZS28_053529</name>
</gene>
<proteinExistence type="predicted"/>
<accession>A0A5J4R840</accession>
<evidence type="ECO:0000313" key="2">
    <source>
        <dbReference type="Proteomes" id="UP000324800"/>
    </source>
</evidence>
<sequence length="52" mass="5765">MAFTTASPSCNSKQRKDMFILECLGLPGEITSATVGQFLNRRQNTLILAKVY</sequence>
<dbReference type="AlphaFoldDB" id="A0A5J4R840"/>
<reference evidence="1 2" key="1">
    <citation type="submission" date="2019-03" db="EMBL/GenBank/DDBJ databases">
        <title>Single cell metagenomics reveals metabolic interactions within the superorganism composed of flagellate Streblomastix strix and complex community of Bacteroidetes bacteria on its surface.</title>
        <authorList>
            <person name="Treitli S.C."/>
            <person name="Kolisko M."/>
            <person name="Husnik F."/>
            <person name="Keeling P."/>
            <person name="Hampl V."/>
        </authorList>
    </citation>
    <scope>NUCLEOTIDE SEQUENCE [LARGE SCALE GENOMIC DNA]</scope>
    <source>
        <strain evidence="1">ST1C</strain>
    </source>
</reference>
<dbReference type="Proteomes" id="UP000324800">
    <property type="component" value="Unassembled WGS sequence"/>
</dbReference>